<gene>
    <name evidence="1" type="ORF">JDV02_002502</name>
</gene>
<dbReference type="AlphaFoldDB" id="A0A9Q8V7H7"/>
<reference evidence="1" key="1">
    <citation type="submission" date="2021-11" db="EMBL/GenBank/DDBJ databases">
        <title>Purpureocillium_takamizusanense_genome.</title>
        <authorList>
            <person name="Nguyen N.-H."/>
        </authorList>
    </citation>
    <scope>NUCLEOTIDE SEQUENCE</scope>
    <source>
        <strain evidence="1">PT3</strain>
    </source>
</reference>
<keyword evidence="2" id="KW-1185">Reference proteome</keyword>
<accession>A0A9Q8V7H7</accession>
<evidence type="ECO:0000313" key="1">
    <source>
        <dbReference type="EMBL" id="UNI16025.1"/>
    </source>
</evidence>
<dbReference type="KEGG" id="ptkz:JDV02_002502"/>
<dbReference type="RefSeq" id="XP_047839506.1">
    <property type="nucleotide sequence ID" value="XM_047983535.1"/>
</dbReference>
<proteinExistence type="predicted"/>
<dbReference type="Proteomes" id="UP000829364">
    <property type="component" value="Chromosome 2"/>
</dbReference>
<name>A0A9Q8V7H7_9HYPO</name>
<sequence length="61" mass="6441">MEFGVTNMNMNQTNDGSGYFTVKPNTRTAKCSSGQCSLTPSGKNACVVSFSRGGYPSGTCY</sequence>
<evidence type="ECO:0000313" key="2">
    <source>
        <dbReference type="Proteomes" id="UP000829364"/>
    </source>
</evidence>
<protein>
    <submittedName>
        <fullName evidence="1">Uncharacterized protein</fullName>
    </submittedName>
</protein>
<dbReference type="EMBL" id="CP086355">
    <property type="protein sequence ID" value="UNI16025.1"/>
    <property type="molecule type" value="Genomic_DNA"/>
</dbReference>
<organism evidence="1 2">
    <name type="scientific">Purpureocillium takamizusanense</name>
    <dbReference type="NCBI Taxonomy" id="2060973"/>
    <lineage>
        <taxon>Eukaryota</taxon>
        <taxon>Fungi</taxon>
        <taxon>Dikarya</taxon>
        <taxon>Ascomycota</taxon>
        <taxon>Pezizomycotina</taxon>
        <taxon>Sordariomycetes</taxon>
        <taxon>Hypocreomycetidae</taxon>
        <taxon>Hypocreales</taxon>
        <taxon>Ophiocordycipitaceae</taxon>
        <taxon>Purpureocillium</taxon>
    </lineage>
</organism>
<dbReference type="GeneID" id="72064463"/>